<evidence type="ECO:0000313" key="2">
    <source>
        <dbReference type="Proteomes" id="UP001055286"/>
    </source>
</evidence>
<keyword evidence="2" id="KW-1185">Reference proteome</keyword>
<comment type="caution">
    <text evidence="1">The sequence shown here is derived from an EMBL/GenBank/DDBJ whole genome shotgun (WGS) entry which is preliminary data.</text>
</comment>
<dbReference type="Proteomes" id="UP001055286">
    <property type="component" value="Unassembled WGS sequence"/>
</dbReference>
<gene>
    <name evidence="1" type="ORF">MPEAHAMD_3943</name>
</gene>
<reference evidence="1" key="2">
    <citation type="submission" date="2021-08" db="EMBL/GenBank/DDBJ databases">
        <authorList>
            <person name="Tani A."/>
            <person name="Ola A."/>
            <person name="Ogura Y."/>
            <person name="Katsura K."/>
            <person name="Hayashi T."/>
        </authorList>
    </citation>
    <scope>NUCLEOTIDE SEQUENCE</scope>
    <source>
        <strain evidence="1">JCM 32048</strain>
    </source>
</reference>
<organism evidence="1 2">
    <name type="scientific">Methylobacterium frigidaeris</name>
    <dbReference type="NCBI Taxonomy" id="2038277"/>
    <lineage>
        <taxon>Bacteria</taxon>
        <taxon>Pseudomonadati</taxon>
        <taxon>Pseudomonadota</taxon>
        <taxon>Alphaproteobacteria</taxon>
        <taxon>Hyphomicrobiales</taxon>
        <taxon>Methylobacteriaceae</taxon>
        <taxon>Methylobacterium</taxon>
    </lineage>
</organism>
<dbReference type="RefSeq" id="WP_238192116.1">
    <property type="nucleotide sequence ID" value="NZ_BPQJ01000019.1"/>
</dbReference>
<dbReference type="EMBL" id="BPQJ01000019">
    <property type="protein sequence ID" value="GJD63772.1"/>
    <property type="molecule type" value="Genomic_DNA"/>
</dbReference>
<accession>A0AA37M5T3</accession>
<evidence type="ECO:0000313" key="1">
    <source>
        <dbReference type="EMBL" id="GJD63772.1"/>
    </source>
</evidence>
<name>A0AA37M5T3_9HYPH</name>
<dbReference type="AlphaFoldDB" id="A0AA37M5T3"/>
<reference evidence="1" key="1">
    <citation type="journal article" date="2016" name="Front. Microbiol.">
        <title>Genome Sequence of the Piezophilic, Mesophilic Sulfate-Reducing Bacterium Desulfovibrio indicus J2T.</title>
        <authorList>
            <person name="Cao J."/>
            <person name="Maignien L."/>
            <person name="Shao Z."/>
            <person name="Alain K."/>
            <person name="Jebbar M."/>
        </authorList>
    </citation>
    <scope>NUCLEOTIDE SEQUENCE</scope>
    <source>
        <strain evidence="1">JCM 32048</strain>
    </source>
</reference>
<proteinExistence type="predicted"/>
<sequence length="87" mass="9705">MSVAFRRPKLTHMPHQVFARQERESTRLEEISRHEEHTCAICGVFGASFGFKPPGWAHNRAEAVWACSDADCRTAAQARVARGQGPV</sequence>
<protein>
    <submittedName>
        <fullName evidence="1">Uncharacterized protein</fullName>
    </submittedName>
</protein>